<keyword evidence="1" id="KW-0472">Membrane</keyword>
<dbReference type="Proteomes" id="UP000529795">
    <property type="component" value="Unassembled WGS sequence"/>
</dbReference>
<proteinExistence type="predicted"/>
<evidence type="ECO:0000313" key="3">
    <source>
        <dbReference type="Proteomes" id="UP000529795"/>
    </source>
</evidence>
<protein>
    <recommendedName>
        <fullName evidence="4">Glycerophosphoryl diester phosphodiesterase membrane domain-containing protein</fullName>
    </recommendedName>
</protein>
<gene>
    <name evidence="2" type="ORF">GGQ80_002503</name>
</gene>
<accession>A0A840FG20</accession>
<dbReference type="AlphaFoldDB" id="A0A840FG20"/>
<dbReference type="RefSeq" id="WP_183985260.1">
    <property type="nucleotide sequence ID" value="NZ_JACIEV010000007.1"/>
</dbReference>
<name>A0A840FG20_9SPHN</name>
<evidence type="ECO:0000313" key="2">
    <source>
        <dbReference type="EMBL" id="MBB4154587.1"/>
    </source>
</evidence>
<keyword evidence="1" id="KW-0812">Transmembrane</keyword>
<reference evidence="2 3" key="1">
    <citation type="submission" date="2020-08" db="EMBL/GenBank/DDBJ databases">
        <title>Genomic Encyclopedia of Type Strains, Phase IV (KMG-IV): sequencing the most valuable type-strain genomes for metagenomic binning, comparative biology and taxonomic classification.</title>
        <authorList>
            <person name="Goeker M."/>
        </authorList>
    </citation>
    <scope>NUCLEOTIDE SEQUENCE [LARGE SCALE GENOMIC DNA]</scope>
    <source>
        <strain evidence="2 3">YC6723</strain>
    </source>
</reference>
<feature type="transmembrane region" description="Helical" evidence="1">
    <location>
        <begin position="117"/>
        <end position="136"/>
    </location>
</feature>
<sequence>MRIDFAGIVRDAWAIAKGDGDLLLRVAAPFLFLPAFALTLLVPAMPFPDPDIADAQARADAWMTALRGWVDGYGIGFVAAYATVYFGVATIVALYCDPQRPTVGGALARAARLYPRFLLAMTLIAIPAGAGMWLFVIPGLYVVGRTLVIGPVLLAEAPIGAWRGIRRSLALTRGSGVTLLGLAAFAYLAGFLAGQPFLLIDSWLRAQEGGANPIVLALVDAAAAVVAMVAQLMLALFSVAAYRRLAR</sequence>
<feature type="transmembrane region" description="Helical" evidence="1">
    <location>
        <begin position="73"/>
        <end position="96"/>
    </location>
</feature>
<keyword evidence="1" id="KW-1133">Transmembrane helix</keyword>
<feature type="transmembrane region" description="Helical" evidence="1">
    <location>
        <begin position="142"/>
        <end position="162"/>
    </location>
</feature>
<feature type="transmembrane region" description="Helical" evidence="1">
    <location>
        <begin position="22"/>
        <end position="42"/>
    </location>
</feature>
<evidence type="ECO:0008006" key="4">
    <source>
        <dbReference type="Google" id="ProtNLM"/>
    </source>
</evidence>
<evidence type="ECO:0000256" key="1">
    <source>
        <dbReference type="SAM" id="Phobius"/>
    </source>
</evidence>
<feature type="transmembrane region" description="Helical" evidence="1">
    <location>
        <begin position="174"/>
        <end position="194"/>
    </location>
</feature>
<keyword evidence="3" id="KW-1185">Reference proteome</keyword>
<comment type="caution">
    <text evidence="2">The sequence shown here is derived from an EMBL/GenBank/DDBJ whole genome shotgun (WGS) entry which is preliminary data.</text>
</comment>
<organism evidence="2 3">
    <name type="scientific">Sphingomonas jinjuensis</name>
    <dbReference type="NCBI Taxonomy" id="535907"/>
    <lineage>
        <taxon>Bacteria</taxon>
        <taxon>Pseudomonadati</taxon>
        <taxon>Pseudomonadota</taxon>
        <taxon>Alphaproteobacteria</taxon>
        <taxon>Sphingomonadales</taxon>
        <taxon>Sphingomonadaceae</taxon>
        <taxon>Sphingomonas</taxon>
    </lineage>
</organism>
<dbReference type="EMBL" id="JACIEV010000007">
    <property type="protein sequence ID" value="MBB4154587.1"/>
    <property type="molecule type" value="Genomic_DNA"/>
</dbReference>
<feature type="transmembrane region" description="Helical" evidence="1">
    <location>
        <begin position="214"/>
        <end position="242"/>
    </location>
</feature>